<proteinExistence type="predicted"/>
<accession>A0A2P6VQZ3</accession>
<feature type="compositionally biased region" description="Low complexity" evidence="2">
    <location>
        <begin position="222"/>
        <end position="237"/>
    </location>
</feature>
<protein>
    <submittedName>
        <fullName evidence="3">Assembly chaperone of rpl4</fullName>
    </submittedName>
</protein>
<feature type="region of interest" description="Disordered" evidence="2">
    <location>
        <begin position="200"/>
        <end position="258"/>
    </location>
</feature>
<sequence length="372" mass="40115">MAFAMDNFDLARASFKRALDAEPENLEFLEGYGSFLAETGAQAEAATVLRRAVQLQPEEGFEKYMYLGQLVDDSAEAEQHVRKGIAILRSYMQQQAAEPQPAEGTDEAEEAADARDHLQATLCSCLVSLAEVLLTKGQHGAEGVAPVAAECEQLLGEARELSAASPEPLQALASLRQQQGKDEEALALLRQSLALWFKPSVDSDDEEAEEEEGEEGGKAAGKKPAAAAAAAAKAEGSGSEEEEEGEEEMELEDDSDVEELPSYEFRFETAKLLLELDESVDTASQVLEQLLEENDTDPNVWLLLALCCQGGGDLEGALECAEEGMKLCKLLQLPSDNEMVTGFESMQSELQAMMEGEKKAAKAAGKADGKKR</sequence>
<evidence type="ECO:0000256" key="2">
    <source>
        <dbReference type="SAM" id="MobiDB-lite"/>
    </source>
</evidence>
<dbReference type="AlphaFoldDB" id="A0A2P6VQZ3"/>
<comment type="caution">
    <text evidence="3">The sequence shown here is derived from an EMBL/GenBank/DDBJ whole genome shotgun (WGS) entry which is preliminary data.</text>
</comment>
<dbReference type="EMBL" id="LHPF02000001">
    <property type="protein sequence ID" value="PSC76490.1"/>
    <property type="molecule type" value="Genomic_DNA"/>
</dbReference>
<dbReference type="Proteomes" id="UP000239649">
    <property type="component" value="Unassembled WGS sequence"/>
</dbReference>
<dbReference type="SUPFAM" id="SSF48452">
    <property type="entry name" value="TPR-like"/>
    <property type="match status" value="1"/>
</dbReference>
<dbReference type="GO" id="GO:0051301">
    <property type="term" value="P:cell division"/>
    <property type="evidence" value="ECO:0007669"/>
    <property type="project" value="TreeGrafter"/>
</dbReference>
<dbReference type="OrthoDB" id="1914839at2759"/>
<reference evidence="3 4" key="1">
    <citation type="journal article" date="2018" name="Plant J.">
        <title>Genome sequences of Chlorella sorokiniana UTEX 1602 and Micractinium conductrix SAG 241.80: implications to maltose excretion by a green alga.</title>
        <authorList>
            <person name="Arriola M.B."/>
            <person name="Velmurugan N."/>
            <person name="Zhang Y."/>
            <person name="Plunkett M.H."/>
            <person name="Hondzo H."/>
            <person name="Barney B.M."/>
        </authorList>
    </citation>
    <scope>NUCLEOTIDE SEQUENCE [LARGE SCALE GENOMIC DNA]</scope>
    <source>
        <strain evidence="3 4">SAG 241.80</strain>
    </source>
</reference>
<keyword evidence="1" id="KW-0802">TPR repeat</keyword>
<dbReference type="STRING" id="554055.A0A2P6VQZ3"/>
<dbReference type="Gene3D" id="1.25.40.10">
    <property type="entry name" value="Tetratricopeptide repeat domain"/>
    <property type="match status" value="2"/>
</dbReference>
<organism evidence="3 4">
    <name type="scientific">Micractinium conductrix</name>
    <dbReference type="NCBI Taxonomy" id="554055"/>
    <lineage>
        <taxon>Eukaryota</taxon>
        <taxon>Viridiplantae</taxon>
        <taxon>Chlorophyta</taxon>
        <taxon>core chlorophytes</taxon>
        <taxon>Trebouxiophyceae</taxon>
        <taxon>Chlorellales</taxon>
        <taxon>Chlorellaceae</taxon>
        <taxon>Chlorella clade</taxon>
        <taxon>Micractinium</taxon>
    </lineage>
</organism>
<evidence type="ECO:0000313" key="3">
    <source>
        <dbReference type="EMBL" id="PSC76490.1"/>
    </source>
</evidence>
<dbReference type="PANTHER" id="PTHR12558">
    <property type="entry name" value="CELL DIVISION CYCLE 16,23,27"/>
    <property type="match status" value="1"/>
</dbReference>
<evidence type="ECO:0000256" key="1">
    <source>
        <dbReference type="ARBA" id="ARBA00022803"/>
    </source>
</evidence>
<evidence type="ECO:0000313" key="4">
    <source>
        <dbReference type="Proteomes" id="UP000239649"/>
    </source>
</evidence>
<name>A0A2P6VQZ3_9CHLO</name>
<dbReference type="PANTHER" id="PTHR12558:SF50">
    <property type="entry name" value="ASSEMBLY CHAPERONE OF RPL4-RELATED"/>
    <property type="match status" value="1"/>
</dbReference>
<feature type="compositionally biased region" description="Acidic residues" evidence="2">
    <location>
        <begin position="238"/>
        <end position="258"/>
    </location>
</feature>
<dbReference type="Pfam" id="PF13432">
    <property type="entry name" value="TPR_16"/>
    <property type="match status" value="1"/>
</dbReference>
<dbReference type="CDD" id="cd24142">
    <property type="entry name" value="ACL4-like"/>
    <property type="match status" value="1"/>
</dbReference>
<gene>
    <name evidence="3" type="primary">g613</name>
    <name evidence="3" type="ORF">C2E20_0613</name>
</gene>
<feature type="compositionally biased region" description="Acidic residues" evidence="2">
    <location>
        <begin position="202"/>
        <end position="214"/>
    </location>
</feature>
<keyword evidence="4" id="KW-1185">Reference proteome</keyword>
<dbReference type="InterPro" id="IPR011990">
    <property type="entry name" value="TPR-like_helical_dom_sf"/>
</dbReference>